<accession>A0A1G8ZZP8</accession>
<dbReference type="OrthoDB" id="3197085at2"/>
<keyword evidence="1" id="KW-0680">Restriction system</keyword>
<dbReference type="PANTHER" id="PTHR30408:SF12">
    <property type="entry name" value="TYPE I RESTRICTION ENZYME MJAVIII SPECIFICITY SUBUNIT"/>
    <property type="match status" value="1"/>
</dbReference>
<evidence type="ECO:0000256" key="1">
    <source>
        <dbReference type="ARBA" id="ARBA00022747"/>
    </source>
</evidence>
<protein>
    <submittedName>
        <fullName evidence="4">Type I restriction enzyme, S subunit</fullName>
    </submittedName>
</protein>
<dbReference type="InterPro" id="IPR044946">
    <property type="entry name" value="Restrct_endonuc_typeI_TRD_sf"/>
</dbReference>
<reference evidence="5" key="1">
    <citation type="submission" date="2016-10" db="EMBL/GenBank/DDBJ databases">
        <authorList>
            <person name="Varghese N."/>
            <person name="Submissions S."/>
        </authorList>
    </citation>
    <scope>NUCLEOTIDE SEQUENCE [LARGE SCALE GENOMIC DNA]</scope>
    <source>
        <strain evidence="5">DSM 45460</strain>
    </source>
</reference>
<evidence type="ECO:0000313" key="4">
    <source>
        <dbReference type="EMBL" id="SDK20094.1"/>
    </source>
</evidence>
<gene>
    <name evidence="4" type="ORF">SAMN04487820_105207</name>
</gene>
<evidence type="ECO:0000256" key="2">
    <source>
        <dbReference type="ARBA" id="ARBA00023125"/>
    </source>
</evidence>
<dbReference type="EMBL" id="FNFM01000005">
    <property type="protein sequence ID" value="SDK20094.1"/>
    <property type="molecule type" value="Genomic_DNA"/>
</dbReference>
<dbReference type="Gene3D" id="3.90.220.20">
    <property type="entry name" value="DNA methylase specificity domains"/>
    <property type="match status" value="2"/>
</dbReference>
<dbReference type="CDD" id="cd16961">
    <property type="entry name" value="RMtype1_S_TRD-CR_like"/>
    <property type="match status" value="1"/>
</dbReference>
<dbReference type="InterPro" id="IPR052021">
    <property type="entry name" value="Type-I_RS_S_subunit"/>
</dbReference>
<organism evidence="4 5">
    <name type="scientific">Actinopolyspora mzabensis</name>
    <dbReference type="NCBI Taxonomy" id="995066"/>
    <lineage>
        <taxon>Bacteria</taxon>
        <taxon>Bacillati</taxon>
        <taxon>Actinomycetota</taxon>
        <taxon>Actinomycetes</taxon>
        <taxon>Actinopolysporales</taxon>
        <taxon>Actinopolysporaceae</taxon>
        <taxon>Actinopolyspora</taxon>
    </lineage>
</organism>
<dbReference type="Proteomes" id="UP000199213">
    <property type="component" value="Unassembled WGS sequence"/>
</dbReference>
<name>A0A1G8ZZP8_ACTMZ</name>
<feature type="coiled-coil region" evidence="3">
    <location>
        <begin position="376"/>
        <end position="406"/>
    </location>
</feature>
<evidence type="ECO:0000313" key="5">
    <source>
        <dbReference type="Proteomes" id="UP000199213"/>
    </source>
</evidence>
<sequence length="428" mass="48104">MSFSPTAWTSSIHPTWRRGRLKDMVARNANGTWGTDPSGDQDDVRCIRAADFDREHRRARLDTAPLRQVEASSLRRYELAPGDLVLEKSGGGDKQPVGMAVLFEGGERAICSNFCARITPACNIDSRFLNYVFTSTYKMGLTESSIKQATGIQNLDTRAFFDNEWAWPPLKEQRHIADFLDSETAKLDQISMRSIRISYLLAARKAAFMDMCFQAGIGEFLDTLPLRRVVERWIDYRGATPEKTVSGIPLVTAKNIKSGSIDLDASREYVAEEDYNVWMRRGLLSHGDVLLTTEAPLGEVALVEDTKVALAQRVILLRADRRYCSPEWIYWWLRSPRGQFELALRATGSTALGIKADRLRGVPIPMTDGTDSAERVRKLQQDVTELDALERKLERQRLLLTERRQALITAAVTGEIDVSTASGRGIEE</sequence>
<dbReference type="PANTHER" id="PTHR30408">
    <property type="entry name" value="TYPE-1 RESTRICTION ENZYME ECOKI SPECIFICITY PROTEIN"/>
    <property type="match status" value="1"/>
</dbReference>
<dbReference type="SUPFAM" id="SSF116734">
    <property type="entry name" value="DNA methylase specificity domain"/>
    <property type="match status" value="2"/>
</dbReference>
<dbReference type="GO" id="GO:0003677">
    <property type="term" value="F:DNA binding"/>
    <property type="evidence" value="ECO:0007669"/>
    <property type="project" value="UniProtKB-KW"/>
</dbReference>
<keyword evidence="3" id="KW-0175">Coiled coil</keyword>
<keyword evidence="2" id="KW-0238">DNA-binding</keyword>
<keyword evidence="5" id="KW-1185">Reference proteome</keyword>
<dbReference type="GO" id="GO:0009307">
    <property type="term" value="P:DNA restriction-modification system"/>
    <property type="evidence" value="ECO:0007669"/>
    <property type="project" value="UniProtKB-KW"/>
</dbReference>
<dbReference type="AlphaFoldDB" id="A0A1G8ZZP8"/>
<evidence type="ECO:0000256" key="3">
    <source>
        <dbReference type="SAM" id="Coils"/>
    </source>
</evidence>
<proteinExistence type="predicted"/>